<feature type="coiled-coil region" evidence="2">
    <location>
        <begin position="52"/>
        <end position="111"/>
    </location>
</feature>
<dbReference type="EMBL" id="LBMM01008602">
    <property type="protein sequence ID" value="KMQ88758.1"/>
    <property type="molecule type" value="Genomic_DNA"/>
</dbReference>
<dbReference type="InterPro" id="IPR011990">
    <property type="entry name" value="TPR-like_helical_dom_sf"/>
</dbReference>
<name>A0A0J7KE49_LASNI</name>
<dbReference type="InterPro" id="IPR006597">
    <property type="entry name" value="Sel1-like"/>
</dbReference>
<proteinExistence type="inferred from homology"/>
<protein>
    <submittedName>
        <fullName evidence="3">Tpr repeat sel1 subfamily</fullName>
    </submittedName>
</protein>
<comment type="caution">
    <text evidence="3">The sequence shown here is derived from an EMBL/GenBank/DDBJ whole genome shotgun (WGS) entry which is preliminary data.</text>
</comment>
<dbReference type="Gene3D" id="1.25.40.10">
    <property type="entry name" value="Tetratricopeptide repeat domain"/>
    <property type="match status" value="1"/>
</dbReference>
<dbReference type="Pfam" id="PF08238">
    <property type="entry name" value="Sel1"/>
    <property type="match status" value="6"/>
</dbReference>
<dbReference type="SMART" id="SM00671">
    <property type="entry name" value="SEL1"/>
    <property type="match status" value="6"/>
</dbReference>
<keyword evidence="4" id="KW-1185">Reference proteome</keyword>
<dbReference type="OrthoDB" id="27934at2759"/>
<dbReference type="InterPro" id="IPR050767">
    <property type="entry name" value="Sel1_AlgK"/>
</dbReference>
<sequence length="432" mass="47347">MRKVQSEVAAVSKISEIVREHVANPWWGDWFFPFDGWGETPFYVSDESVALNHLTQEDIADLKRLIDQTETRFGMHIPLPSHPKMTSEEKKAEKENQLRAEKIAKAKAEGKIDDPQRFKTISGRILIPQLNRFVRECQISLLASATVLPISLPVSAVLSHVPLVAPEVLSQAPFVAPSAQAGNPQAQYALGSLYDLGQEGLPQTEEKAVFWWKKSAKKNASSAYALALCYQFGEGVQMDAQKAQSYNHLASDLGSPEGALAMGLSYQLGKGVAKNGSEAFKYYKLAAKRGNIEGEILLGNAYLEGLGGQKNAQKAAEIWKQAAEHHNAEAQRLLGALYVEGADDFPVNLDKGRYWLEKSAQQGNAKAQYQLGGIYENSDLPDHQSLALTYYQKASANGTKLIGWGNNAKAFAIRVCNFAFFIDAANQVASAV</sequence>
<gene>
    <name evidence="3" type="ORF">RF55_11700</name>
</gene>
<evidence type="ECO:0000313" key="4">
    <source>
        <dbReference type="Proteomes" id="UP000036403"/>
    </source>
</evidence>
<dbReference type="PaxDb" id="67767-A0A0J7KE49"/>
<dbReference type="PANTHER" id="PTHR11102">
    <property type="entry name" value="SEL-1-LIKE PROTEIN"/>
    <property type="match status" value="1"/>
</dbReference>
<dbReference type="Proteomes" id="UP000036403">
    <property type="component" value="Unassembled WGS sequence"/>
</dbReference>
<organism evidence="3 4">
    <name type="scientific">Lasius niger</name>
    <name type="common">Black garden ant</name>
    <dbReference type="NCBI Taxonomy" id="67767"/>
    <lineage>
        <taxon>Eukaryota</taxon>
        <taxon>Metazoa</taxon>
        <taxon>Ecdysozoa</taxon>
        <taxon>Arthropoda</taxon>
        <taxon>Hexapoda</taxon>
        <taxon>Insecta</taxon>
        <taxon>Pterygota</taxon>
        <taxon>Neoptera</taxon>
        <taxon>Endopterygota</taxon>
        <taxon>Hymenoptera</taxon>
        <taxon>Apocrita</taxon>
        <taxon>Aculeata</taxon>
        <taxon>Formicoidea</taxon>
        <taxon>Formicidae</taxon>
        <taxon>Formicinae</taxon>
        <taxon>Lasius</taxon>
        <taxon>Lasius</taxon>
    </lineage>
</organism>
<dbReference type="AlphaFoldDB" id="A0A0J7KE49"/>
<evidence type="ECO:0000256" key="1">
    <source>
        <dbReference type="ARBA" id="ARBA00038101"/>
    </source>
</evidence>
<comment type="similarity">
    <text evidence="1">Belongs to the sel-1 family.</text>
</comment>
<accession>A0A0J7KE49</accession>
<evidence type="ECO:0000313" key="3">
    <source>
        <dbReference type="EMBL" id="KMQ88758.1"/>
    </source>
</evidence>
<reference evidence="3 4" key="1">
    <citation type="submission" date="2015-04" db="EMBL/GenBank/DDBJ databases">
        <title>Lasius niger genome sequencing.</title>
        <authorList>
            <person name="Konorov E.A."/>
            <person name="Nikitin M.A."/>
            <person name="Kirill M.V."/>
            <person name="Chang P."/>
        </authorList>
    </citation>
    <scope>NUCLEOTIDE SEQUENCE [LARGE SCALE GENOMIC DNA]</scope>
    <source>
        <tissue evidence="3">Whole</tissue>
    </source>
</reference>
<keyword evidence="2" id="KW-0175">Coiled coil</keyword>
<dbReference type="SUPFAM" id="SSF81901">
    <property type="entry name" value="HCP-like"/>
    <property type="match status" value="2"/>
</dbReference>
<evidence type="ECO:0000256" key="2">
    <source>
        <dbReference type="SAM" id="Coils"/>
    </source>
</evidence>
<dbReference type="PANTHER" id="PTHR11102:SF160">
    <property type="entry name" value="ERAD-ASSOCIATED E3 UBIQUITIN-PROTEIN LIGASE COMPONENT HRD3"/>
    <property type="match status" value="1"/>
</dbReference>
<dbReference type="STRING" id="67767.A0A0J7KE49"/>